<keyword evidence="7" id="KW-1185">Reference proteome</keyword>
<dbReference type="NCBIfam" id="NF041549">
    <property type="entry name" value="PssD"/>
    <property type="match status" value="1"/>
</dbReference>
<evidence type="ECO:0000256" key="1">
    <source>
        <dbReference type="ARBA" id="ARBA00004389"/>
    </source>
</evidence>
<sequence length="146" mass="16393">MKVVAICSGGGHMAELKRALPHVNGLNITWITASSGYNAVKKMPNTLYICDPHTSKLMFLVNFVQSLYFFIKTRPQIVISSGAGLCIFYCLICKVFKRKLLFLETGARISTPSKTGMLLYKYADLFIIQSKCLLKYYPKARVGLLK</sequence>
<keyword evidence="5" id="KW-0472">Membrane</keyword>
<evidence type="ECO:0000256" key="5">
    <source>
        <dbReference type="ARBA" id="ARBA00023136"/>
    </source>
</evidence>
<gene>
    <name evidence="6" type="ORF">BIT28_19055</name>
</gene>
<dbReference type="STRING" id="1903952.BIT28_19055"/>
<keyword evidence="4" id="KW-1133">Transmembrane helix</keyword>
<evidence type="ECO:0000256" key="4">
    <source>
        <dbReference type="ARBA" id="ARBA00022989"/>
    </source>
</evidence>
<dbReference type="PANTHER" id="PTHR12154:SF4">
    <property type="entry name" value="UDP-N-ACETYLGLUCOSAMINE TRANSFERASE SUBUNIT ALG14 HOMOLOG"/>
    <property type="match status" value="1"/>
</dbReference>
<keyword evidence="3" id="KW-0256">Endoplasmic reticulum</keyword>
<dbReference type="AlphaFoldDB" id="A0A1Q9GN79"/>
<organism evidence="6 7">
    <name type="scientific">Photobacterium proteolyticum</name>
    <dbReference type="NCBI Taxonomy" id="1903952"/>
    <lineage>
        <taxon>Bacteria</taxon>
        <taxon>Pseudomonadati</taxon>
        <taxon>Pseudomonadota</taxon>
        <taxon>Gammaproteobacteria</taxon>
        <taxon>Vibrionales</taxon>
        <taxon>Vibrionaceae</taxon>
        <taxon>Photobacterium</taxon>
    </lineage>
</organism>
<dbReference type="Pfam" id="PF08660">
    <property type="entry name" value="Alg14"/>
    <property type="match status" value="1"/>
</dbReference>
<comment type="subcellular location">
    <subcellularLocation>
        <location evidence="1">Endoplasmic reticulum membrane</location>
        <topology evidence="1">Single-pass membrane protein</topology>
    </subcellularLocation>
</comment>
<dbReference type="GO" id="GO:0004577">
    <property type="term" value="F:N-acetylglucosaminyldiphosphodolichol N-acetylglucosaminyltransferase activity"/>
    <property type="evidence" value="ECO:0007669"/>
    <property type="project" value="TreeGrafter"/>
</dbReference>
<dbReference type="InterPro" id="IPR013969">
    <property type="entry name" value="Oligosacch_biosynth_Alg14"/>
</dbReference>
<evidence type="ECO:0000313" key="7">
    <source>
        <dbReference type="Proteomes" id="UP000186905"/>
    </source>
</evidence>
<dbReference type="GO" id="GO:0006488">
    <property type="term" value="P:dolichol-linked oligosaccharide biosynthetic process"/>
    <property type="evidence" value="ECO:0007669"/>
    <property type="project" value="InterPro"/>
</dbReference>
<dbReference type="EMBL" id="MJIL01000069">
    <property type="protein sequence ID" value="OLQ76114.1"/>
    <property type="molecule type" value="Genomic_DNA"/>
</dbReference>
<dbReference type="Gene3D" id="3.40.50.2000">
    <property type="entry name" value="Glycogen Phosphorylase B"/>
    <property type="match status" value="1"/>
</dbReference>
<dbReference type="OrthoDB" id="5623083at2"/>
<evidence type="ECO:0008006" key="8">
    <source>
        <dbReference type="Google" id="ProtNLM"/>
    </source>
</evidence>
<dbReference type="Proteomes" id="UP000186905">
    <property type="component" value="Unassembled WGS sequence"/>
</dbReference>
<name>A0A1Q9GN79_9GAMM</name>
<protein>
    <recommendedName>
        <fullName evidence="8">Polysaccharide biosynthesis protein</fullName>
    </recommendedName>
</protein>
<dbReference type="PANTHER" id="PTHR12154">
    <property type="entry name" value="GLYCOSYL TRANSFERASE-RELATED"/>
    <property type="match status" value="1"/>
</dbReference>
<evidence type="ECO:0000313" key="6">
    <source>
        <dbReference type="EMBL" id="OLQ76114.1"/>
    </source>
</evidence>
<dbReference type="RefSeq" id="WP_075764098.1">
    <property type="nucleotide sequence ID" value="NZ_MJIL01000069.1"/>
</dbReference>
<comment type="caution">
    <text evidence="6">The sequence shown here is derived from an EMBL/GenBank/DDBJ whole genome shotgun (WGS) entry which is preliminary data.</text>
</comment>
<evidence type="ECO:0000256" key="2">
    <source>
        <dbReference type="ARBA" id="ARBA00022692"/>
    </source>
</evidence>
<proteinExistence type="predicted"/>
<accession>A0A1Q9GN79</accession>
<reference evidence="6 7" key="1">
    <citation type="submission" date="2016-09" db="EMBL/GenBank/DDBJ databases">
        <title>Photobacterium proteolyticum sp. nov. a protease producing bacterium isolated from ocean sediments of Laizhou Bay.</title>
        <authorList>
            <person name="Li Y."/>
        </authorList>
    </citation>
    <scope>NUCLEOTIDE SEQUENCE [LARGE SCALE GENOMIC DNA]</scope>
    <source>
        <strain evidence="6 7">13-12</strain>
    </source>
</reference>
<keyword evidence="2" id="KW-0812">Transmembrane</keyword>
<evidence type="ECO:0000256" key="3">
    <source>
        <dbReference type="ARBA" id="ARBA00022824"/>
    </source>
</evidence>